<dbReference type="EMBL" id="JAHLJV010000033">
    <property type="protein sequence ID" value="KAK1590163.1"/>
    <property type="molecule type" value="Genomic_DNA"/>
</dbReference>
<dbReference type="RefSeq" id="XP_060413661.1">
    <property type="nucleotide sequence ID" value="XM_060557915.1"/>
</dbReference>
<accession>A0AAD8V5E2</accession>
<gene>
    <name evidence="1" type="ORF">LY79DRAFT_555244</name>
</gene>
<dbReference type="AlphaFoldDB" id="A0AAD8V5E2"/>
<dbReference type="GeneID" id="85442155"/>
<keyword evidence="2" id="KW-1185">Reference proteome</keyword>
<organism evidence="1 2">
    <name type="scientific">Colletotrichum navitas</name>
    <dbReference type="NCBI Taxonomy" id="681940"/>
    <lineage>
        <taxon>Eukaryota</taxon>
        <taxon>Fungi</taxon>
        <taxon>Dikarya</taxon>
        <taxon>Ascomycota</taxon>
        <taxon>Pezizomycotina</taxon>
        <taxon>Sordariomycetes</taxon>
        <taxon>Hypocreomycetidae</taxon>
        <taxon>Glomerellales</taxon>
        <taxon>Glomerellaceae</taxon>
        <taxon>Colletotrichum</taxon>
        <taxon>Colletotrichum graminicola species complex</taxon>
    </lineage>
</organism>
<name>A0AAD8V5E2_9PEZI</name>
<comment type="caution">
    <text evidence="1">The sequence shown here is derived from an EMBL/GenBank/DDBJ whole genome shotgun (WGS) entry which is preliminary data.</text>
</comment>
<reference evidence="1" key="1">
    <citation type="submission" date="2021-06" db="EMBL/GenBank/DDBJ databases">
        <title>Comparative genomics, transcriptomics and evolutionary studies reveal genomic signatures of adaptation to plant cell wall in hemibiotrophic fungi.</title>
        <authorList>
            <consortium name="DOE Joint Genome Institute"/>
            <person name="Baroncelli R."/>
            <person name="Diaz J.F."/>
            <person name="Benocci T."/>
            <person name="Peng M."/>
            <person name="Battaglia E."/>
            <person name="Haridas S."/>
            <person name="Andreopoulos W."/>
            <person name="Labutti K."/>
            <person name="Pangilinan J."/>
            <person name="Floch G.L."/>
            <person name="Makela M.R."/>
            <person name="Henrissat B."/>
            <person name="Grigoriev I.V."/>
            <person name="Crouch J.A."/>
            <person name="De Vries R.P."/>
            <person name="Sukno S.A."/>
            <person name="Thon M.R."/>
        </authorList>
    </citation>
    <scope>NUCLEOTIDE SEQUENCE</scope>
    <source>
        <strain evidence="1">CBS 125086</strain>
    </source>
</reference>
<proteinExistence type="predicted"/>
<evidence type="ECO:0000313" key="1">
    <source>
        <dbReference type="EMBL" id="KAK1590163.1"/>
    </source>
</evidence>
<protein>
    <submittedName>
        <fullName evidence="1">Uncharacterized protein</fullName>
    </submittedName>
</protein>
<sequence>MCRRGESSRMASQPIVEEMGSFGVGRRVVVAFLGRETARRGRGTGSRVPTRDRKLGKPINGVECSSAISGWLGGRGRADLLLWPEPIRLVSFFLHGSAGCVRACVHADGRQGIVSFLRGIRRYPHPAIDAESPLYRNAFEHCFSRSRGSRCRGGERDWRW</sequence>
<evidence type="ECO:0000313" key="2">
    <source>
        <dbReference type="Proteomes" id="UP001230504"/>
    </source>
</evidence>
<dbReference type="Proteomes" id="UP001230504">
    <property type="component" value="Unassembled WGS sequence"/>
</dbReference>